<proteinExistence type="predicted"/>
<gene>
    <name evidence="2" type="ORF">PVAP13_4KG319405</name>
</gene>
<organism evidence="2 3">
    <name type="scientific">Panicum virgatum</name>
    <name type="common">Blackwell switchgrass</name>
    <dbReference type="NCBI Taxonomy" id="38727"/>
    <lineage>
        <taxon>Eukaryota</taxon>
        <taxon>Viridiplantae</taxon>
        <taxon>Streptophyta</taxon>
        <taxon>Embryophyta</taxon>
        <taxon>Tracheophyta</taxon>
        <taxon>Spermatophyta</taxon>
        <taxon>Magnoliopsida</taxon>
        <taxon>Liliopsida</taxon>
        <taxon>Poales</taxon>
        <taxon>Poaceae</taxon>
        <taxon>PACMAD clade</taxon>
        <taxon>Panicoideae</taxon>
        <taxon>Panicodae</taxon>
        <taxon>Paniceae</taxon>
        <taxon>Panicinae</taxon>
        <taxon>Panicum</taxon>
        <taxon>Panicum sect. Hiantes</taxon>
    </lineage>
</organism>
<dbReference type="AlphaFoldDB" id="A0A8T0TXM5"/>
<sequence>MRIIGTNTRSCWYSCSMIVDSGTTNFKDLVAEIVDKYPCGYGEVPNIPLWDAKCGESVEKKKGGQKKKVAKKKKNVGTPHNLGAPAMNTRSKVLASSSGPAMGTRSKRKLNVF</sequence>
<name>A0A8T0TXM5_PANVG</name>
<evidence type="ECO:0000313" key="3">
    <source>
        <dbReference type="Proteomes" id="UP000823388"/>
    </source>
</evidence>
<comment type="caution">
    <text evidence="2">The sequence shown here is derived from an EMBL/GenBank/DDBJ whole genome shotgun (WGS) entry which is preliminary data.</text>
</comment>
<evidence type="ECO:0000313" key="2">
    <source>
        <dbReference type="EMBL" id="KAG2612689.1"/>
    </source>
</evidence>
<evidence type="ECO:0000256" key="1">
    <source>
        <dbReference type="SAM" id="MobiDB-lite"/>
    </source>
</evidence>
<reference evidence="2" key="1">
    <citation type="submission" date="2020-05" db="EMBL/GenBank/DDBJ databases">
        <title>WGS assembly of Panicum virgatum.</title>
        <authorList>
            <person name="Lovell J.T."/>
            <person name="Jenkins J."/>
            <person name="Shu S."/>
            <person name="Juenger T.E."/>
            <person name="Schmutz J."/>
        </authorList>
    </citation>
    <scope>NUCLEOTIDE SEQUENCE</scope>
    <source>
        <strain evidence="2">AP13</strain>
    </source>
</reference>
<keyword evidence="3" id="KW-1185">Reference proteome</keyword>
<feature type="compositionally biased region" description="Basic residues" evidence="1">
    <location>
        <begin position="63"/>
        <end position="75"/>
    </location>
</feature>
<dbReference type="Proteomes" id="UP000823388">
    <property type="component" value="Chromosome 4K"/>
</dbReference>
<feature type="region of interest" description="Disordered" evidence="1">
    <location>
        <begin position="60"/>
        <end position="113"/>
    </location>
</feature>
<dbReference type="EMBL" id="CM029043">
    <property type="protein sequence ID" value="KAG2612689.1"/>
    <property type="molecule type" value="Genomic_DNA"/>
</dbReference>
<accession>A0A8T0TXM5</accession>
<protein>
    <submittedName>
        <fullName evidence="2">Uncharacterized protein</fullName>
    </submittedName>
</protein>
<feature type="compositionally biased region" description="Polar residues" evidence="1">
    <location>
        <begin position="88"/>
        <end position="99"/>
    </location>
</feature>